<keyword evidence="1 2" id="KW-0694">RNA-binding</keyword>
<dbReference type="PROSITE" id="PS50102">
    <property type="entry name" value="RRM"/>
    <property type="match status" value="1"/>
</dbReference>
<evidence type="ECO:0000313" key="4">
    <source>
        <dbReference type="EMBL" id="WEW59434.1"/>
    </source>
</evidence>
<evidence type="ECO:0000313" key="5">
    <source>
        <dbReference type="Proteomes" id="UP001219355"/>
    </source>
</evidence>
<sequence>MVIVEDAEQDRDQIAGAHIHPEAQAGIGTRGDIAIGAIPGVQVHRDGVRSREKVTLLSAPNTDAHGQIVIEKLTKNVNEDHLREIFSAYGDIQSLELPMNRQCNPPSYLFFSFSTRPP</sequence>
<dbReference type="InterPro" id="IPR000504">
    <property type="entry name" value="RRM_dom"/>
</dbReference>
<proteinExistence type="predicted"/>
<dbReference type="PANTHER" id="PTHR15481">
    <property type="entry name" value="RIBONUCLEIC ACID BINDING PROTEIN S1"/>
    <property type="match status" value="1"/>
</dbReference>
<dbReference type="Pfam" id="PF00076">
    <property type="entry name" value="RRM_1"/>
    <property type="match status" value="1"/>
</dbReference>
<name>A0AAF0DJH1_9EURO</name>
<dbReference type="InterPro" id="IPR035979">
    <property type="entry name" value="RBD_domain_sf"/>
</dbReference>
<dbReference type="InterPro" id="IPR012677">
    <property type="entry name" value="Nucleotide-bd_a/b_plait_sf"/>
</dbReference>
<dbReference type="GO" id="GO:0005654">
    <property type="term" value="C:nucleoplasm"/>
    <property type="evidence" value="ECO:0007669"/>
    <property type="project" value="TreeGrafter"/>
</dbReference>
<dbReference type="GO" id="GO:0005737">
    <property type="term" value="C:cytoplasm"/>
    <property type="evidence" value="ECO:0007669"/>
    <property type="project" value="TreeGrafter"/>
</dbReference>
<gene>
    <name evidence="4" type="ORF">PRK78_004907</name>
</gene>
<evidence type="ECO:0000256" key="2">
    <source>
        <dbReference type="PROSITE-ProRule" id="PRU00176"/>
    </source>
</evidence>
<dbReference type="AlphaFoldDB" id="A0AAF0DJH1"/>
<keyword evidence="5" id="KW-1185">Reference proteome</keyword>
<feature type="domain" description="RRM" evidence="3">
    <location>
        <begin position="66"/>
        <end position="118"/>
    </location>
</feature>
<dbReference type="EMBL" id="CP120629">
    <property type="protein sequence ID" value="WEW59434.1"/>
    <property type="molecule type" value="Genomic_DNA"/>
</dbReference>
<protein>
    <recommendedName>
        <fullName evidence="3">RRM domain-containing protein</fullName>
    </recommendedName>
</protein>
<dbReference type="Gene3D" id="3.30.70.330">
    <property type="match status" value="1"/>
</dbReference>
<dbReference type="PANTHER" id="PTHR15481:SF0">
    <property type="entry name" value="LD23870P-RELATED"/>
    <property type="match status" value="1"/>
</dbReference>
<dbReference type="GO" id="GO:0003723">
    <property type="term" value="F:RNA binding"/>
    <property type="evidence" value="ECO:0007669"/>
    <property type="project" value="UniProtKB-UniRule"/>
</dbReference>
<evidence type="ECO:0000256" key="1">
    <source>
        <dbReference type="ARBA" id="ARBA00022884"/>
    </source>
</evidence>
<dbReference type="GO" id="GO:0061574">
    <property type="term" value="C:ASAP complex"/>
    <property type="evidence" value="ECO:0007669"/>
    <property type="project" value="TreeGrafter"/>
</dbReference>
<dbReference type="Proteomes" id="UP001219355">
    <property type="component" value="Chromosome 3"/>
</dbReference>
<dbReference type="GO" id="GO:0000398">
    <property type="term" value="P:mRNA splicing, via spliceosome"/>
    <property type="evidence" value="ECO:0007669"/>
    <property type="project" value="TreeGrafter"/>
</dbReference>
<dbReference type="SUPFAM" id="SSF54928">
    <property type="entry name" value="RNA-binding domain, RBD"/>
    <property type="match status" value="1"/>
</dbReference>
<evidence type="ECO:0000259" key="3">
    <source>
        <dbReference type="PROSITE" id="PS50102"/>
    </source>
</evidence>
<organism evidence="4 5">
    <name type="scientific">Emydomyces testavorans</name>
    <dbReference type="NCBI Taxonomy" id="2070801"/>
    <lineage>
        <taxon>Eukaryota</taxon>
        <taxon>Fungi</taxon>
        <taxon>Dikarya</taxon>
        <taxon>Ascomycota</taxon>
        <taxon>Pezizomycotina</taxon>
        <taxon>Eurotiomycetes</taxon>
        <taxon>Eurotiomycetidae</taxon>
        <taxon>Onygenales</taxon>
        <taxon>Nannizziopsiaceae</taxon>
        <taxon>Emydomyces</taxon>
    </lineage>
</organism>
<reference evidence="4" key="1">
    <citation type="submission" date="2023-03" db="EMBL/GenBank/DDBJ databases">
        <title>Emydomyces testavorans Genome Sequence.</title>
        <authorList>
            <person name="Hoyer L."/>
        </authorList>
    </citation>
    <scope>NUCLEOTIDE SEQUENCE</scope>
    <source>
        <strain evidence="4">16-2883</strain>
    </source>
</reference>
<accession>A0AAF0DJH1</accession>